<keyword evidence="2" id="KW-0732">Signal</keyword>
<name>A0AAW9QK93_9BURK</name>
<proteinExistence type="predicted"/>
<feature type="chain" id="PRO_5043477358" evidence="2">
    <location>
        <begin position="24"/>
        <end position="167"/>
    </location>
</feature>
<sequence>MHSCSLFAIAGLLLALSSPAAHAQWVWKDNRNQVHASDLPPPRDIPDKNILQRPTPGNPPRAAAAAPAPSAVASDARPEPRQRVDPELEARRQRAEQEQAAQRKTEEARQAAQRIENCNRARDALRQLESGMRIARINEKGEREILDDQARAAETQRARDVAASECR</sequence>
<dbReference type="RefSeq" id="WP_332291299.1">
    <property type="nucleotide sequence ID" value="NZ_JAZIBG010000036.1"/>
</dbReference>
<feature type="domain" description="DUF4124" evidence="3">
    <location>
        <begin position="12"/>
        <end position="66"/>
    </location>
</feature>
<evidence type="ECO:0000313" key="4">
    <source>
        <dbReference type="EMBL" id="MEF7615942.1"/>
    </source>
</evidence>
<feature type="signal peptide" evidence="2">
    <location>
        <begin position="1"/>
        <end position="23"/>
    </location>
</feature>
<feature type="region of interest" description="Disordered" evidence="1">
    <location>
        <begin position="32"/>
        <end position="115"/>
    </location>
</feature>
<evidence type="ECO:0000256" key="2">
    <source>
        <dbReference type="SAM" id="SignalP"/>
    </source>
</evidence>
<dbReference type="EMBL" id="JAZIBG010000036">
    <property type="protein sequence ID" value="MEF7615942.1"/>
    <property type="molecule type" value="Genomic_DNA"/>
</dbReference>
<protein>
    <submittedName>
        <fullName evidence="4">DUF4124 domain-containing protein</fullName>
    </submittedName>
</protein>
<reference evidence="4 5" key="1">
    <citation type="submission" date="2024-02" db="EMBL/GenBank/DDBJ databases">
        <title>Genome sequence of Aquincola sp. MAHUQ-54.</title>
        <authorList>
            <person name="Huq M.A."/>
        </authorList>
    </citation>
    <scope>NUCLEOTIDE SEQUENCE [LARGE SCALE GENOMIC DNA]</scope>
    <source>
        <strain evidence="4 5">MAHUQ-54</strain>
    </source>
</reference>
<dbReference type="Proteomes" id="UP001336250">
    <property type="component" value="Unassembled WGS sequence"/>
</dbReference>
<dbReference type="InterPro" id="IPR025392">
    <property type="entry name" value="DUF4124"/>
</dbReference>
<comment type="caution">
    <text evidence="4">The sequence shown here is derived from an EMBL/GenBank/DDBJ whole genome shotgun (WGS) entry which is preliminary data.</text>
</comment>
<evidence type="ECO:0000259" key="3">
    <source>
        <dbReference type="Pfam" id="PF13511"/>
    </source>
</evidence>
<evidence type="ECO:0000313" key="5">
    <source>
        <dbReference type="Proteomes" id="UP001336250"/>
    </source>
</evidence>
<dbReference type="Pfam" id="PF13511">
    <property type="entry name" value="DUF4124"/>
    <property type="match status" value="1"/>
</dbReference>
<organism evidence="4 5">
    <name type="scientific">Aquincola agrisoli</name>
    <dbReference type="NCBI Taxonomy" id="3119538"/>
    <lineage>
        <taxon>Bacteria</taxon>
        <taxon>Pseudomonadati</taxon>
        <taxon>Pseudomonadota</taxon>
        <taxon>Betaproteobacteria</taxon>
        <taxon>Burkholderiales</taxon>
        <taxon>Sphaerotilaceae</taxon>
        <taxon>Aquincola</taxon>
    </lineage>
</organism>
<gene>
    <name evidence="4" type="ORF">V4F39_18650</name>
</gene>
<feature type="region of interest" description="Disordered" evidence="1">
    <location>
        <begin position="148"/>
        <end position="167"/>
    </location>
</feature>
<dbReference type="AlphaFoldDB" id="A0AAW9QK93"/>
<feature type="compositionally biased region" description="Basic and acidic residues" evidence="1">
    <location>
        <begin position="76"/>
        <end position="109"/>
    </location>
</feature>
<feature type="compositionally biased region" description="Low complexity" evidence="1">
    <location>
        <begin position="60"/>
        <end position="75"/>
    </location>
</feature>
<accession>A0AAW9QK93</accession>
<evidence type="ECO:0000256" key="1">
    <source>
        <dbReference type="SAM" id="MobiDB-lite"/>
    </source>
</evidence>
<keyword evidence="5" id="KW-1185">Reference proteome</keyword>